<dbReference type="PANTHER" id="PTHR39145:SF1">
    <property type="entry name" value="BIOGENESIS OF LYSOSOME-RELATED ORGANELLES COMPLEX 1 SUBUNIT CNL1"/>
    <property type="match status" value="1"/>
</dbReference>
<reference evidence="8 9" key="1">
    <citation type="journal article" date="2011" name="Proc. Natl. Acad. Sci. U.S.A.">
        <title>Evolutionary erosion of yeast sex chromosomes by mating-type switching accidents.</title>
        <authorList>
            <person name="Gordon J.L."/>
            <person name="Armisen D."/>
            <person name="Proux-Wera E."/>
            <person name="Oheigeartaigh S.S."/>
            <person name="Byrne K.P."/>
            <person name="Wolfe K.H."/>
        </authorList>
    </citation>
    <scope>NUCLEOTIDE SEQUENCE [LARGE SCALE GENOMIC DNA]</scope>
    <source>
        <strain evidence="9">ATCC MYA-139 / BCRC 22969 / CBS 8797 / CCRC 22969 / KCTC 17520 / NBRC 10181 / NCYC 3082</strain>
    </source>
</reference>
<dbReference type="GO" id="GO:0007032">
    <property type="term" value="P:endosome organization"/>
    <property type="evidence" value="ECO:0007669"/>
    <property type="project" value="EnsemblFungi"/>
</dbReference>
<organism evidence="8 9">
    <name type="scientific">Huiozyma naganishii (strain ATCC MYA-139 / BCRC 22969 / CBS 8797 / KCTC 17520 / NBRC 10181 / NCYC 3082 / Yp74L-3)</name>
    <name type="common">Yeast</name>
    <name type="synonym">Kazachstania naganishii</name>
    <dbReference type="NCBI Taxonomy" id="1071383"/>
    <lineage>
        <taxon>Eukaryota</taxon>
        <taxon>Fungi</taxon>
        <taxon>Dikarya</taxon>
        <taxon>Ascomycota</taxon>
        <taxon>Saccharomycotina</taxon>
        <taxon>Saccharomycetes</taxon>
        <taxon>Saccharomycetales</taxon>
        <taxon>Saccharomycetaceae</taxon>
        <taxon>Huiozyma</taxon>
    </lineage>
</organism>
<evidence type="ECO:0000256" key="6">
    <source>
        <dbReference type="ARBA" id="ARBA00022490"/>
    </source>
</evidence>
<dbReference type="GeneID" id="34525286"/>
<dbReference type="Proteomes" id="UP000006310">
    <property type="component" value="Chromosome 3"/>
</dbReference>
<comment type="function">
    <text evidence="1">Component of the biogenesis of lysosome-related organelles complex-1 (BLOC-1), a complex that is involved in endosomal cargo sorting.</text>
</comment>
<keyword evidence="6" id="KW-0963">Cytoplasm</keyword>
<dbReference type="AlphaFoldDB" id="J7S690"/>
<dbReference type="EMBL" id="HE978316">
    <property type="protein sequence ID" value="CCK69606.1"/>
    <property type="molecule type" value="Genomic_DNA"/>
</dbReference>
<protein>
    <recommendedName>
        <fullName evidence="4">Biogenesis of lysosome-related organelles complex 1 subunit CNL1</fullName>
    </recommendedName>
    <alternativeName>
        <fullName evidence="7">CNO-like protein 1</fullName>
    </alternativeName>
</protein>
<dbReference type="OMA" id="HFDMLDQ"/>
<name>J7S690_HUIN7</name>
<evidence type="ECO:0000256" key="1">
    <source>
        <dbReference type="ARBA" id="ARBA00003807"/>
    </source>
</evidence>
<proteinExistence type="inferred from homology"/>
<evidence type="ECO:0000313" key="8">
    <source>
        <dbReference type="EMBL" id="CCK69606.1"/>
    </source>
</evidence>
<dbReference type="GO" id="GO:0005768">
    <property type="term" value="C:endosome"/>
    <property type="evidence" value="ECO:0007669"/>
    <property type="project" value="EnsemblFungi"/>
</dbReference>
<dbReference type="GO" id="GO:0031083">
    <property type="term" value="C:BLOC-1 complex"/>
    <property type="evidence" value="ECO:0007669"/>
    <property type="project" value="EnsemblFungi"/>
</dbReference>
<evidence type="ECO:0000313" key="9">
    <source>
        <dbReference type="Proteomes" id="UP000006310"/>
    </source>
</evidence>
<comment type="subcellular location">
    <subcellularLocation>
        <location evidence="2">Cytoplasm</location>
    </subcellularLocation>
</comment>
<evidence type="ECO:0000256" key="2">
    <source>
        <dbReference type="ARBA" id="ARBA00004496"/>
    </source>
</evidence>
<dbReference type="CDD" id="cd24144">
    <property type="entry name" value="BLOC1_CNL1"/>
    <property type="match status" value="1"/>
</dbReference>
<evidence type="ECO:0000256" key="5">
    <source>
        <dbReference type="ARBA" id="ARBA00022448"/>
    </source>
</evidence>
<dbReference type="eggNOG" id="ENOG502S4DQ">
    <property type="taxonomic scope" value="Eukaryota"/>
</dbReference>
<dbReference type="STRING" id="1071383.J7S690"/>
<dbReference type="RefSeq" id="XP_022463852.1">
    <property type="nucleotide sequence ID" value="XM_022607236.1"/>
</dbReference>
<dbReference type="KEGG" id="kng:KNAG_0C05050"/>
<keyword evidence="5" id="KW-0813">Transport</keyword>
<dbReference type="HOGENOM" id="CLU_141728_1_0_1"/>
<dbReference type="GO" id="GO:0032880">
    <property type="term" value="P:regulation of protein localization"/>
    <property type="evidence" value="ECO:0007669"/>
    <property type="project" value="EnsemblFungi"/>
</dbReference>
<comment type="similarity">
    <text evidence="3">Belongs to the BLOC1S4 family.</text>
</comment>
<accession>J7S690</accession>
<dbReference type="OrthoDB" id="5424991at2759"/>
<sequence length="123" mass="13906">MSNDGHPGGGPEVTSDDPLGINKLTMDFDYLMYKISDYVESIQLQTNEHCSRQNQLIVGDIIEEVIDKNIAEFRDLLKKCDDLETHFDMLDQLAVIAATFKERLAQISKDYKTVPRSKKPAAT</sequence>
<dbReference type="InterPro" id="IPR034455">
    <property type="entry name" value="CNL1"/>
</dbReference>
<reference evidence="9" key="2">
    <citation type="submission" date="2012-08" db="EMBL/GenBank/DDBJ databases">
        <title>Genome sequence of Kazachstania naganishii.</title>
        <authorList>
            <person name="Gordon J.L."/>
            <person name="Armisen D."/>
            <person name="Proux-Wera E."/>
            <person name="OhEigeartaigh S.S."/>
            <person name="Byrne K.P."/>
            <person name="Wolfe K.H."/>
        </authorList>
    </citation>
    <scope>NUCLEOTIDE SEQUENCE [LARGE SCALE GENOMIC DNA]</scope>
    <source>
        <strain evidence="9">ATCC MYA-139 / BCRC 22969 / CBS 8797 / CCRC 22969 / KCTC 17520 / NBRC 10181 / NCYC 3082</strain>
    </source>
</reference>
<keyword evidence="9" id="KW-1185">Reference proteome</keyword>
<gene>
    <name evidence="8" type="primary">KNAG0C05050</name>
    <name evidence="8" type="ordered locus">KNAG_0C05050</name>
</gene>
<evidence type="ECO:0000256" key="3">
    <source>
        <dbReference type="ARBA" id="ARBA00007289"/>
    </source>
</evidence>
<dbReference type="PANTHER" id="PTHR39145">
    <property type="entry name" value="BIOGENESIS OF LYSOSOME-RELATED ORGANELLES COMPLEX 1 SUBUNIT CNL1"/>
    <property type="match status" value="1"/>
</dbReference>
<evidence type="ECO:0000256" key="7">
    <source>
        <dbReference type="ARBA" id="ARBA00029995"/>
    </source>
</evidence>
<evidence type="ECO:0000256" key="4">
    <source>
        <dbReference type="ARBA" id="ARBA00014971"/>
    </source>
</evidence>